<feature type="binding site" evidence="5">
    <location>
        <position position="225"/>
    </location>
    <ligand>
        <name>dimethylallyl diphosphate</name>
        <dbReference type="ChEBI" id="CHEBI:57623"/>
    </ligand>
</feature>
<dbReference type="HAMAP" id="MF_00191">
    <property type="entry name" value="IspH"/>
    <property type="match status" value="1"/>
</dbReference>
<dbReference type="PANTHER" id="PTHR30426:SF0">
    <property type="entry name" value="4-HYDROXY-3-METHYLBUT-2-ENYL DIPHOSPHATE REDUCTASE"/>
    <property type="match status" value="1"/>
</dbReference>
<dbReference type="EMBL" id="JACATZ010000001">
    <property type="protein sequence ID" value="NWJ44894.1"/>
    <property type="molecule type" value="Genomic_DNA"/>
</dbReference>
<feature type="binding site" evidence="5">
    <location>
        <position position="75"/>
    </location>
    <ligand>
        <name>dimethylallyl diphosphate</name>
        <dbReference type="ChEBI" id="CHEBI:57623"/>
    </ligand>
</feature>
<comment type="function">
    <text evidence="5">Catalyzes the conversion of 1-hydroxy-2-methyl-2-(E)-butenyl 4-diphosphate (HMBPP) into a mixture of isopentenyl diphosphate (IPP) and dimethylallyl diphosphate (DMAPP). Acts in the terminal step of the DOXP/MEP pathway for isoprenoid precursor biosynthesis.</text>
</comment>
<feature type="binding site" evidence="5">
    <location>
        <position position="225"/>
    </location>
    <ligand>
        <name>isopentenyl diphosphate</name>
        <dbReference type="ChEBI" id="CHEBI:128769"/>
    </ligand>
</feature>
<feature type="binding site" evidence="5">
    <location>
        <position position="75"/>
    </location>
    <ligand>
        <name>isopentenyl diphosphate</name>
        <dbReference type="ChEBI" id="CHEBI:128769"/>
    </ligand>
</feature>
<dbReference type="AlphaFoldDB" id="A0A8T7LS95"/>
<keyword evidence="5 6" id="KW-0560">Oxidoreductase</keyword>
<dbReference type="Proteomes" id="UP001431572">
    <property type="component" value="Chromosome 1"/>
</dbReference>
<feature type="binding site" evidence="5">
    <location>
        <position position="125"/>
    </location>
    <ligand>
        <name>isopentenyl diphosphate</name>
        <dbReference type="ChEBI" id="CHEBI:128769"/>
    </ligand>
</feature>
<comment type="pathway">
    <text evidence="5">Isoprenoid biosynthesis; isopentenyl diphosphate biosynthesis via DXP pathway; isopentenyl diphosphate from 1-deoxy-D-xylulose 5-phosphate: step 6/6.</text>
</comment>
<reference evidence="7" key="2">
    <citation type="journal article" date="2024" name="Nature">
        <title>Anoxygenic phototroph of the Chloroflexota uses a type I reaction centre.</title>
        <authorList>
            <person name="Tsuji J.M."/>
            <person name="Shaw N.A."/>
            <person name="Nagashima S."/>
            <person name="Venkiteswaran J.J."/>
            <person name="Schiff S.L."/>
            <person name="Watanabe T."/>
            <person name="Fukui M."/>
            <person name="Hanada S."/>
            <person name="Tank M."/>
            <person name="Neufeld J.D."/>
        </authorList>
    </citation>
    <scope>NUCLEOTIDE SEQUENCE</scope>
    <source>
        <strain evidence="7">L227-S17</strain>
    </source>
</reference>
<evidence type="ECO:0000256" key="2">
    <source>
        <dbReference type="ARBA" id="ARBA00022723"/>
    </source>
</evidence>
<feature type="binding site" evidence="5">
    <location>
        <position position="223"/>
    </location>
    <ligand>
        <name>isopentenyl diphosphate</name>
        <dbReference type="ChEBI" id="CHEBI:128769"/>
    </ligand>
</feature>
<feature type="binding site" evidence="5">
    <location>
        <position position="42"/>
    </location>
    <ligand>
        <name>(2E)-4-hydroxy-3-methylbut-2-enyl diphosphate</name>
        <dbReference type="ChEBI" id="CHEBI:128753"/>
    </ligand>
</feature>
<keyword evidence="2 5" id="KW-0479">Metal-binding</keyword>
<dbReference type="EMBL" id="CP128399">
    <property type="protein sequence ID" value="WJW66775.1"/>
    <property type="molecule type" value="Genomic_DNA"/>
</dbReference>
<evidence type="ECO:0000256" key="1">
    <source>
        <dbReference type="ARBA" id="ARBA00022485"/>
    </source>
</evidence>
<evidence type="ECO:0000256" key="5">
    <source>
        <dbReference type="HAMAP-Rule" id="MF_00191"/>
    </source>
</evidence>
<evidence type="ECO:0000313" key="7">
    <source>
        <dbReference type="EMBL" id="WJW66775.1"/>
    </source>
</evidence>
<comment type="similarity">
    <text evidence="5">Belongs to the IspH family.</text>
</comment>
<keyword evidence="5" id="KW-0414">Isoprene biosynthesis</keyword>
<feature type="binding site" evidence="5">
    <location>
        <position position="12"/>
    </location>
    <ligand>
        <name>[4Fe-4S] cluster</name>
        <dbReference type="ChEBI" id="CHEBI:49883"/>
    </ligand>
</feature>
<dbReference type="Gene3D" id="3.40.50.11270">
    <property type="match status" value="1"/>
</dbReference>
<feature type="binding site" evidence="5">
    <location>
        <position position="223"/>
    </location>
    <ligand>
        <name>dimethylallyl diphosphate</name>
        <dbReference type="ChEBI" id="CHEBI:57623"/>
    </ligand>
</feature>
<sequence length="295" mass="32473">MEIKTAKEMGFCFGVRKAIELVEKEAKTRVNANITTYGAVVHNPVVVDRLLELGVKYTERDMQEISGGTIAFTAHGVAPEVIEAARQKGLEVLDATCPLVTLIQQSAMEMVKEGYFVFVYGDRNHPEVISILAWAGKNALATKDFNEVKDIRPPKRIGILCQSTTILKEFKEFVLKVNEHFLGKTKEIKVHNTICAPTTRLQSNAEELSQECQVMVVIGGKKSANTQHLADLCHENGAITYKIERADEIDPAWFEGVESVGVTAGASTPDESIEEVVAALRAIDLKQQMNSKTAV</sequence>
<comment type="catalytic activity">
    <reaction evidence="5">
        <text>isopentenyl diphosphate + 2 oxidized [2Fe-2S]-[ferredoxin] + H2O = (2E)-4-hydroxy-3-methylbut-2-enyl diphosphate + 2 reduced [2Fe-2S]-[ferredoxin] + 2 H(+)</text>
        <dbReference type="Rhea" id="RHEA:24488"/>
        <dbReference type="Rhea" id="RHEA-COMP:10000"/>
        <dbReference type="Rhea" id="RHEA-COMP:10001"/>
        <dbReference type="ChEBI" id="CHEBI:15377"/>
        <dbReference type="ChEBI" id="CHEBI:15378"/>
        <dbReference type="ChEBI" id="CHEBI:33737"/>
        <dbReference type="ChEBI" id="CHEBI:33738"/>
        <dbReference type="ChEBI" id="CHEBI:128753"/>
        <dbReference type="ChEBI" id="CHEBI:128769"/>
        <dbReference type="EC" id="1.17.7.4"/>
    </reaction>
</comment>
<evidence type="ECO:0000256" key="4">
    <source>
        <dbReference type="ARBA" id="ARBA00023014"/>
    </source>
</evidence>
<proteinExistence type="inferred from homology"/>
<dbReference type="EC" id="1.17.7.4" evidence="5"/>
<dbReference type="Gene3D" id="3.40.1010.20">
    <property type="entry name" value="4-hydroxy-3-methylbut-2-enyl diphosphate reductase, catalytic domain"/>
    <property type="match status" value="2"/>
</dbReference>
<feature type="binding site" evidence="5">
    <location>
        <position position="163"/>
    </location>
    <ligand>
        <name>(2E)-4-hydroxy-3-methylbut-2-enyl diphosphate</name>
        <dbReference type="ChEBI" id="CHEBI:128753"/>
    </ligand>
</feature>
<dbReference type="GO" id="GO:0051745">
    <property type="term" value="F:4-hydroxy-3-methylbut-2-enyl diphosphate reductase activity"/>
    <property type="evidence" value="ECO:0007669"/>
    <property type="project" value="UniProtKB-UniRule"/>
</dbReference>
<accession>A0A8T7LS95</accession>
<organism evidence="6 8">
    <name type="scientific">Candidatus Chlorohelix allophototropha</name>
    <dbReference type="NCBI Taxonomy" id="3003348"/>
    <lineage>
        <taxon>Bacteria</taxon>
        <taxon>Bacillati</taxon>
        <taxon>Chloroflexota</taxon>
        <taxon>Chloroflexia</taxon>
        <taxon>Candidatus Chloroheliales</taxon>
        <taxon>Candidatus Chloroheliaceae</taxon>
        <taxon>Candidatus Chlorohelix</taxon>
    </lineage>
</organism>
<feature type="binding site" evidence="5">
    <location>
        <position position="125"/>
    </location>
    <ligand>
        <name>(2E)-4-hydroxy-3-methylbut-2-enyl diphosphate</name>
        <dbReference type="ChEBI" id="CHEBI:128753"/>
    </ligand>
</feature>
<dbReference type="NCBIfam" id="TIGR00216">
    <property type="entry name" value="ispH_lytB"/>
    <property type="match status" value="1"/>
</dbReference>
<keyword evidence="9" id="KW-1185">Reference proteome</keyword>
<keyword evidence="3 5" id="KW-0408">Iron</keyword>
<dbReference type="GO" id="GO:0046872">
    <property type="term" value="F:metal ion binding"/>
    <property type="evidence" value="ECO:0007669"/>
    <property type="project" value="UniProtKB-KW"/>
</dbReference>
<feature type="binding site" evidence="5">
    <location>
        <position position="75"/>
    </location>
    <ligand>
        <name>(2E)-4-hydroxy-3-methylbut-2-enyl diphosphate</name>
        <dbReference type="ChEBI" id="CHEBI:128753"/>
    </ligand>
</feature>
<feature type="binding site" evidence="5">
    <location>
        <position position="195"/>
    </location>
    <ligand>
        <name>[4Fe-4S] cluster</name>
        <dbReference type="ChEBI" id="CHEBI:49883"/>
    </ligand>
</feature>
<feature type="binding site" evidence="5">
    <location>
        <position position="267"/>
    </location>
    <ligand>
        <name>dimethylallyl diphosphate</name>
        <dbReference type="ChEBI" id="CHEBI:57623"/>
    </ligand>
</feature>
<evidence type="ECO:0000313" key="9">
    <source>
        <dbReference type="Proteomes" id="UP001431572"/>
    </source>
</evidence>
<feature type="binding site" evidence="5">
    <location>
        <position position="223"/>
    </location>
    <ligand>
        <name>(2E)-4-hydroxy-3-methylbut-2-enyl diphosphate</name>
        <dbReference type="ChEBI" id="CHEBI:128753"/>
    </ligand>
</feature>
<evidence type="ECO:0000256" key="3">
    <source>
        <dbReference type="ARBA" id="ARBA00023004"/>
    </source>
</evidence>
<dbReference type="GO" id="GO:0051539">
    <property type="term" value="F:4 iron, 4 sulfur cluster binding"/>
    <property type="evidence" value="ECO:0007669"/>
    <property type="project" value="UniProtKB-UniRule"/>
</dbReference>
<dbReference type="PANTHER" id="PTHR30426">
    <property type="entry name" value="4-HYDROXY-3-METHYLBUT-2-ENYL DIPHOSPHATE REDUCTASE"/>
    <property type="match status" value="1"/>
</dbReference>
<name>A0A8T7LS95_9CHLR</name>
<comment type="cofactor">
    <cofactor evidence="5">
        <name>[4Fe-4S] cluster</name>
        <dbReference type="ChEBI" id="CHEBI:49883"/>
    </cofactor>
    <text evidence="5">Binds 1 [4Fe-4S] cluster per subunit.</text>
</comment>
<evidence type="ECO:0000313" key="8">
    <source>
        <dbReference type="Proteomes" id="UP000521676"/>
    </source>
</evidence>
<feature type="binding site" evidence="5">
    <location>
        <position position="42"/>
    </location>
    <ligand>
        <name>dimethylallyl diphosphate</name>
        <dbReference type="ChEBI" id="CHEBI:57623"/>
    </ligand>
</feature>
<feature type="active site" description="Proton donor" evidence="5">
    <location>
        <position position="127"/>
    </location>
</feature>
<dbReference type="Proteomes" id="UP000521676">
    <property type="component" value="Unassembled WGS sequence"/>
</dbReference>
<dbReference type="Pfam" id="PF02401">
    <property type="entry name" value="LYTB"/>
    <property type="match status" value="1"/>
</dbReference>
<feature type="binding site" evidence="5">
    <location>
        <position position="267"/>
    </location>
    <ligand>
        <name>(2E)-4-hydroxy-3-methylbut-2-enyl diphosphate</name>
        <dbReference type="ChEBI" id="CHEBI:128753"/>
    </ligand>
</feature>
<feature type="binding site" evidence="5">
    <location>
        <position position="225"/>
    </location>
    <ligand>
        <name>(2E)-4-hydroxy-3-methylbut-2-enyl diphosphate</name>
        <dbReference type="ChEBI" id="CHEBI:128753"/>
    </ligand>
</feature>
<reference evidence="6 8" key="1">
    <citation type="submission" date="2020-06" db="EMBL/GenBank/DDBJ databases">
        <title>Anoxygenic phototrophic Chloroflexota member uses a Type I reaction center.</title>
        <authorList>
            <person name="Tsuji J.M."/>
            <person name="Shaw N.A."/>
            <person name="Nagashima S."/>
            <person name="Venkiteswaran J."/>
            <person name="Schiff S.L."/>
            <person name="Hanada S."/>
            <person name="Tank M."/>
            <person name="Neufeld J.D."/>
        </authorList>
    </citation>
    <scope>NUCLEOTIDE SEQUENCE [LARGE SCALE GENOMIC DNA]</scope>
    <source>
        <strain evidence="6">L227-S17</strain>
    </source>
</reference>
<gene>
    <name evidence="5 6" type="primary">ispH</name>
    <name evidence="6" type="ORF">HXX08_03360</name>
    <name evidence="7" type="ORF">OZ401_000020</name>
</gene>
<dbReference type="GO" id="GO:0016114">
    <property type="term" value="P:terpenoid biosynthetic process"/>
    <property type="evidence" value="ECO:0007669"/>
    <property type="project" value="UniProtKB-UniRule"/>
</dbReference>
<protein>
    <recommendedName>
        <fullName evidence="5">4-hydroxy-3-methylbut-2-enyl diphosphate reductase</fullName>
        <shortName evidence="5">HMBPP reductase</shortName>
        <ecNumber evidence="5">1.17.7.4</ecNumber>
    </recommendedName>
</protein>
<comment type="caution">
    <text evidence="5">Lacks conserved residue(s) required for the propagation of feature annotation.</text>
</comment>
<feature type="binding site" evidence="5">
    <location>
        <position position="97"/>
    </location>
    <ligand>
        <name>[4Fe-4S] cluster</name>
        <dbReference type="ChEBI" id="CHEBI:49883"/>
    </ligand>
</feature>
<dbReference type="CDD" id="cd13944">
    <property type="entry name" value="lytB_ispH"/>
    <property type="match status" value="1"/>
</dbReference>
<dbReference type="GO" id="GO:0019288">
    <property type="term" value="P:isopentenyl diphosphate biosynthetic process, methylerythritol 4-phosphate pathway"/>
    <property type="evidence" value="ECO:0007669"/>
    <property type="project" value="UniProtKB-UniRule"/>
</dbReference>
<dbReference type="InterPro" id="IPR003451">
    <property type="entry name" value="LytB/IspH"/>
</dbReference>
<feature type="binding site" evidence="5">
    <location>
        <position position="42"/>
    </location>
    <ligand>
        <name>isopentenyl diphosphate</name>
        <dbReference type="ChEBI" id="CHEBI:128769"/>
    </ligand>
</feature>
<dbReference type="RefSeq" id="WP_341468669.1">
    <property type="nucleotide sequence ID" value="NZ_CP128399.1"/>
</dbReference>
<comment type="catalytic activity">
    <reaction evidence="5">
        <text>dimethylallyl diphosphate + 2 oxidized [2Fe-2S]-[ferredoxin] + H2O = (2E)-4-hydroxy-3-methylbut-2-enyl diphosphate + 2 reduced [2Fe-2S]-[ferredoxin] + 2 H(+)</text>
        <dbReference type="Rhea" id="RHEA:24825"/>
        <dbReference type="Rhea" id="RHEA-COMP:10000"/>
        <dbReference type="Rhea" id="RHEA-COMP:10001"/>
        <dbReference type="ChEBI" id="CHEBI:15377"/>
        <dbReference type="ChEBI" id="CHEBI:15378"/>
        <dbReference type="ChEBI" id="CHEBI:33737"/>
        <dbReference type="ChEBI" id="CHEBI:33738"/>
        <dbReference type="ChEBI" id="CHEBI:57623"/>
        <dbReference type="ChEBI" id="CHEBI:128753"/>
        <dbReference type="EC" id="1.17.7.4"/>
    </reaction>
</comment>
<comment type="pathway">
    <text evidence="5">Isoprenoid biosynthesis; dimethylallyl diphosphate biosynthesis; dimethylallyl diphosphate from (2E)-4-hydroxy-3-methylbutenyl diphosphate: step 1/1.</text>
</comment>
<feature type="binding site" evidence="5">
    <location>
        <position position="125"/>
    </location>
    <ligand>
        <name>dimethylallyl diphosphate</name>
        <dbReference type="ChEBI" id="CHEBI:57623"/>
    </ligand>
</feature>
<keyword evidence="1 5" id="KW-0004">4Fe-4S</keyword>
<feature type="binding site" evidence="5">
    <location>
        <position position="267"/>
    </location>
    <ligand>
        <name>isopentenyl diphosphate</name>
        <dbReference type="ChEBI" id="CHEBI:128769"/>
    </ligand>
</feature>
<keyword evidence="4 5" id="KW-0411">Iron-sulfur</keyword>
<evidence type="ECO:0000313" key="6">
    <source>
        <dbReference type="EMBL" id="NWJ44894.1"/>
    </source>
</evidence>
<dbReference type="GO" id="GO:0050992">
    <property type="term" value="P:dimethylallyl diphosphate biosynthetic process"/>
    <property type="evidence" value="ECO:0007669"/>
    <property type="project" value="UniProtKB-UniRule"/>
</dbReference>